<comment type="similarity">
    <text evidence="2 4">Belongs to the AB hydrolase superfamily. Lipase family.</text>
</comment>
<dbReference type="Pfam" id="PF00151">
    <property type="entry name" value="Lipase"/>
    <property type="match status" value="1"/>
</dbReference>
<dbReference type="InterPro" id="IPR033906">
    <property type="entry name" value="Lipase_N"/>
</dbReference>
<dbReference type="GO" id="GO:0005615">
    <property type="term" value="C:extracellular space"/>
    <property type="evidence" value="ECO:0007669"/>
    <property type="project" value="TreeGrafter"/>
</dbReference>
<dbReference type="CDD" id="cd00707">
    <property type="entry name" value="Pancreat_lipase_like"/>
    <property type="match status" value="1"/>
</dbReference>
<sequence length="244" mass="26484">MPELLKQCDCNIIVVDWKLLAVAPWYFTAVHNLYKTANHTASLLDWIAAEVGLMPKQLHITGHSLGAHGAGLTGKYIKTGTVSRITGLDPAGPLFYTVSKDQRLDKTDALFVDVLHTNGGSIVEGCCGLLKPLGHVDFYPNGGEHQAGCVIKQRLDLINIGDVFNGACSHMRATQIWVESIAAVPPALAFTAWPCSDWDTYISGKCPTCGQGCLEMGYHMKTNMKGTYFLRTNPVAPFAMGDTQ</sequence>
<feature type="domain" description="Lipase" evidence="5">
    <location>
        <begin position="4"/>
        <end position="238"/>
    </location>
</feature>
<evidence type="ECO:0000256" key="3">
    <source>
        <dbReference type="ARBA" id="ARBA00022525"/>
    </source>
</evidence>
<proteinExistence type="inferred from homology"/>
<protein>
    <recommendedName>
        <fullName evidence="5">Lipase domain-containing protein</fullName>
    </recommendedName>
</protein>
<comment type="subcellular location">
    <subcellularLocation>
        <location evidence="1">Secreted</location>
    </subcellularLocation>
</comment>
<evidence type="ECO:0000256" key="2">
    <source>
        <dbReference type="ARBA" id="ARBA00010701"/>
    </source>
</evidence>
<name>A0A0P4W7Y3_SCYOL</name>
<evidence type="ECO:0000256" key="1">
    <source>
        <dbReference type="ARBA" id="ARBA00004613"/>
    </source>
</evidence>
<dbReference type="InterPro" id="IPR029058">
    <property type="entry name" value="AB_hydrolase_fold"/>
</dbReference>
<organism evidence="6">
    <name type="scientific">Scylla olivacea</name>
    <name type="common">Orange mud crab</name>
    <name type="synonym">Cancer olivacea</name>
    <dbReference type="NCBI Taxonomy" id="85551"/>
    <lineage>
        <taxon>Eukaryota</taxon>
        <taxon>Metazoa</taxon>
        <taxon>Ecdysozoa</taxon>
        <taxon>Arthropoda</taxon>
        <taxon>Crustacea</taxon>
        <taxon>Multicrustacea</taxon>
        <taxon>Malacostraca</taxon>
        <taxon>Eumalacostraca</taxon>
        <taxon>Eucarida</taxon>
        <taxon>Decapoda</taxon>
        <taxon>Pleocyemata</taxon>
        <taxon>Brachyura</taxon>
        <taxon>Eubrachyura</taxon>
        <taxon>Portunoidea</taxon>
        <taxon>Portunidae</taxon>
        <taxon>Portuninae</taxon>
        <taxon>Scylla</taxon>
    </lineage>
</organism>
<dbReference type="PRINTS" id="PR00821">
    <property type="entry name" value="TAGLIPASE"/>
</dbReference>
<dbReference type="AlphaFoldDB" id="A0A0P4W7Y3"/>
<dbReference type="GO" id="GO:0016298">
    <property type="term" value="F:lipase activity"/>
    <property type="evidence" value="ECO:0007669"/>
    <property type="project" value="InterPro"/>
</dbReference>
<dbReference type="InterPro" id="IPR000734">
    <property type="entry name" value="TAG_lipase"/>
</dbReference>
<dbReference type="EMBL" id="GDRN01066175">
    <property type="protein sequence ID" value="JAI64587.1"/>
    <property type="molecule type" value="Transcribed_RNA"/>
</dbReference>
<dbReference type="Gene3D" id="3.40.50.1820">
    <property type="entry name" value="alpha/beta hydrolase"/>
    <property type="match status" value="1"/>
</dbReference>
<reference evidence="6" key="1">
    <citation type="submission" date="2015-09" db="EMBL/GenBank/DDBJ databases">
        <title>Scylla olivacea transcriptome.</title>
        <authorList>
            <person name="Ikhwanuddin M."/>
        </authorList>
    </citation>
    <scope>NUCLEOTIDE SEQUENCE</scope>
</reference>
<dbReference type="PANTHER" id="PTHR11610">
    <property type="entry name" value="LIPASE"/>
    <property type="match status" value="1"/>
</dbReference>
<evidence type="ECO:0000256" key="4">
    <source>
        <dbReference type="RuleBase" id="RU004262"/>
    </source>
</evidence>
<evidence type="ECO:0000259" key="5">
    <source>
        <dbReference type="Pfam" id="PF00151"/>
    </source>
</evidence>
<dbReference type="GO" id="GO:0016042">
    <property type="term" value="P:lipid catabolic process"/>
    <property type="evidence" value="ECO:0007669"/>
    <property type="project" value="TreeGrafter"/>
</dbReference>
<accession>A0A0P4W7Y3</accession>
<keyword evidence="3" id="KW-0964">Secreted</keyword>
<evidence type="ECO:0000313" key="6">
    <source>
        <dbReference type="EMBL" id="JAI64587.1"/>
    </source>
</evidence>
<dbReference type="PANTHER" id="PTHR11610:SF173">
    <property type="entry name" value="LIPASE DOMAIN-CONTAINING PROTEIN-RELATED"/>
    <property type="match status" value="1"/>
</dbReference>
<dbReference type="InterPro" id="IPR013818">
    <property type="entry name" value="Lipase"/>
</dbReference>
<dbReference type="SUPFAM" id="SSF53474">
    <property type="entry name" value="alpha/beta-Hydrolases"/>
    <property type="match status" value="1"/>
</dbReference>